<proteinExistence type="predicted"/>
<protein>
    <submittedName>
        <fullName evidence="1">Uncharacterized protein</fullName>
    </submittedName>
</protein>
<dbReference type="Proteomes" id="UP001501310">
    <property type="component" value="Unassembled WGS sequence"/>
</dbReference>
<sequence>MARSDEPGAGVALALGTIVVCRESAPAVAGDGRRDGIRVPTIVATTTRRIAARNMTRRLGPTR</sequence>
<evidence type="ECO:0000313" key="2">
    <source>
        <dbReference type="Proteomes" id="UP001501310"/>
    </source>
</evidence>
<gene>
    <name evidence="1" type="ORF">GCM10022211_06650</name>
</gene>
<comment type="caution">
    <text evidence="1">The sequence shown here is derived from an EMBL/GenBank/DDBJ whole genome shotgun (WGS) entry which is preliminary data.</text>
</comment>
<reference evidence="2" key="1">
    <citation type="journal article" date="2019" name="Int. J. Syst. Evol. Microbiol.">
        <title>The Global Catalogue of Microorganisms (GCM) 10K type strain sequencing project: providing services to taxonomists for standard genome sequencing and annotation.</title>
        <authorList>
            <consortium name="The Broad Institute Genomics Platform"/>
            <consortium name="The Broad Institute Genome Sequencing Center for Infectious Disease"/>
            <person name="Wu L."/>
            <person name="Ma J."/>
        </authorList>
    </citation>
    <scope>NUCLEOTIDE SEQUENCE [LARGE SCALE GENOMIC DNA]</scope>
    <source>
        <strain evidence="2">JCM 16603</strain>
    </source>
</reference>
<name>A0ABP7RLN7_9SPHN</name>
<keyword evidence="2" id="KW-1185">Reference proteome</keyword>
<accession>A0ABP7RLN7</accession>
<dbReference type="EMBL" id="BAAAZD010000001">
    <property type="protein sequence ID" value="GAA3999353.1"/>
    <property type="molecule type" value="Genomic_DNA"/>
</dbReference>
<evidence type="ECO:0000313" key="1">
    <source>
        <dbReference type="EMBL" id="GAA3999353.1"/>
    </source>
</evidence>
<organism evidence="1 2">
    <name type="scientific">Sphingomonas humi</name>
    <dbReference type="NCBI Taxonomy" id="335630"/>
    <lineage>
        <taxon>Bacteria</taxon>
        <taxon>Pseudomonadati</taxon>
        <taxon>Pseudomonadota</taxon>
        <taxon>Alphaproteobacteria</taxon>
        <taxon>Sphingomonadales</taxon>
        <taxon>Sphingomonadaceae</taxon>
        <taxon>Sphingomonas</taxon>
    </lineage>
</organism>